<dbReference type="SMART" id="SM00507">
    <property type="entry name" value="HNHc"/>
    <property type="match status" value="1"/>
</dbReference>
<dbReference type="OrthoDB" id="3634417at2"/>
<evidence type="ECO:0000313" key="3">
    <source>
        <dbReference type="Proteomes" id="UP000199004"/>
    </source>
</evidence>
<accession>A0A1G9UZN5</accession>
<evidence type="ECO:0000259" key="1">
    <source>
        <dbReference type="SMART" id="SM00507"/>
    </source>
</evidence>
<dbReference type="Pfam" id="PF02720">
    <property type="entry name" value="DUF222"/>
    <property type="match status" value="2"/>
</dbReference>
<sequence length="409" mass="43659">MTSTGRRTDRDHPIVAAMSAIEAELDEVQHAPAWSLSDDDTRRALLTATRLAARLSALELKVAAHADSNRVGDASGATSAGVWWANASRMTQAEAARKVKLARALEHHEPVSEALAAGGLLVDQARVITAAVDALPDTVQPEVRAQARGHLLGAAAHYDARALRIQGRRILDVVAPEIGEAEEARQLAAEEKKAEQAARLTMHDDGHGQTFGRFMIRTAEADMFRKALQAIASPKAGGQGLSPHGMGLALMEHIRRYPTGKLPTAGGVSATVVVTMTLETLMGGLKAAQLDTGTRISPGLARKLACEAGVIPVVLGGRSEVLDVGRKRRFHTKAQRIAMAVRDKGCAAMGCERPTSACHAHHLVQWSNGGGTSVESGVLLCARHHTLAHHDDYEVIHHPVGKISFIRRE</sequence>
<dbReference type="InterPro" id="IPR003615">
    <property type="entry name" value="HNH_nuc"/>
</dbReference>
<protein>
    <recommendedName>
        <fullName evidence="1">HNH nuclease domain-containing protein</fullName>
    </recommendedName>
</protein>
<keyword evidence="3" id="KW-1185">Reference proteome</keyword>
<reference evidence="2 3" key="1">
    <citation type="submission" date="2016-10" db="EMBL/GenBank/DDBJ databases">
        <authorList>
            <person name="de Groot N.N."/>
        </authorList>
    </citation>
    <scope>NUCLEOTIDE SEQUENCE [LARGE SCALE GENOMIC DNA]</scope>
    <source>
        <strain evidence="2 3">CGMCC 1.11147</strain>
    </source>
</reference>
<dbReference type="Proteomes" id="UP000199004">
    <property type="component" value="Unassembled WGS sequence"/>
</dbReference>
<dbReference type="AlphaFoldDB" id="A0A1G9UZN5"/>
<feature type="domain" description="HNH nuclease" evidence="1">
    <location>
        <begin position="334"/>
        <end position="386"/>
    </location>
</feature>
<dbReference type="CDD" id="cd00085">
    <property type="entry name" value="HNHc"/>
    <property type="match status" value="1"/>
</dbReference>
<dbReference type="RefSeq" id="WP_091021744.1">
    <property type="nucleotide sequence ID" value="NZ_BKAE01000004.1"/>
</dbReference>
<gene>
    <name evidence="2" type="ORF">SAMN05192576_0604</name>
</gene>
<name>A0A1G9UZN5_9ACTN</name>
<dbReference type="InterPro" id="IPR003870">
    <property type="entry name" value="DUF222"/>
</dbReference>
<proteinExistence type="predicted"/>
<organism evidence="2 3">
    <name type="scientific">Nocardioides szechwanensis</name>
    <dbReference type="NCBI Taxonomy" id="1005944"/>
    <lineage>
        <taxon>Bacteria</taxon>
        <taxon>Bacillati</taxon>
        <taxon>Actinomycetota</taxon>
        <taxon>Actinomycetes</taxon>
        <taxon>Propionibacteriales</taxon>
        <taxon>Nocardioidaceae</taxon>
        <taxon>Nocardioides</taxon>
    </lineage>
</organism>
<evidence type="ECO:0000313" key="2">
    <source>
        <dbReference type="EMBL" id="SDM65368.1"/>
    </source>
</evidence>
<dbReference type="EMBL" id="FNIC01000001">
    <property type="protein sequence ID" value="SDM65368.1"/>
    <property type="molecule type" value="Genomic_DNA"/>
</dbReference>
<dbReference type="Gene3D" id="1.10.30.50">
    <property type="match status" value="1"/>
</dbReference>
<dbReference type="STRING" id="1005944.SAMN05192576_0604"/>